<dbReference type="OMA" id="KNERFHL"/>
<evidence type="ECO:0000313" key="2">
    <source>
        <dbReference type="EnsemblPlants" id="OB01G33240.1"/>
    </source>
</evidence>
<dbReference type="HOGENOM" id="CLU_2298903_0_0_1"/>
<accession>J3L268</accession>
<feature type="region of interest" description="Disordered" evidence="1">
    <location>
        <begin position="28"/>
        <end position="101"/>
    </location>
</feature>
<reference evidence="2" key="1">
    <citation type="journal article" date="2013" name="Nat. Commun.">
        <title>Whole-genome sequencing of Oryza brachyantha reveals mechanisms underlying Oryza genome evolution.</title>
        <authorList>
            <person name="Chen J."/>
            <person name="Huang Q."/>
            <person name="Gao D."/>
            <person name="Wang J."/>
            <person name="Lang Y."/>
            <person name="Liu T."/>
            <person name="Li B."/>
            <person name="Bai Z."/>
            <person name="Luis Goicoechea J."/>
            <person name="Liang C."/>
            <person name="Chen C."/>
            <person name="Zhang W."/>
            <person name="Sun S."/>
            <person name="Liao Y."/>
            <person name="Zhang X."/>
            <person name="Yang L."/>
            <person name="Song C."/>
            <person name="Wang M."/>
            <person name="Shi J."/>
            <person name="Liu G."/>
            <person name="Liu J."/>
            <person name="Zhou H."/>
            <person name="Zhou W."/>
            <person name="Yu Q."/>
            <person name="An N."/>
            <person name="Chen Y."/>
            <person name="Cai Q."/>
            <person name="Wang B."/>
            <person name="Liu B."/>
            <person name="Min J."/>
            <person name="Huang Y."/>
            <person name="Wu H."/>
            <person name="Li Z."/>
            <person name="Zhang Y."/>
            <person name="Yin Y."/>
            <person name="Song W."/>
            <person name="Jiang J."/>
            <person name="Jackson S.A."/>
            <person name="Wing R.A."/>
            <person name="Wang J."/>
            <person name="Chen M."/>
        </authorList>
    </citation>
    <scope>NUCLEOTIDE SEQUENCE [LARGE SCALE GENOMIC DNA]</scope>
    <source>
        <strain evidence="2">cv. IRGC 101232</strain>
    </source>
</reference>
<dbReference type="EnsemblPlants" id="OB01G33240.1">
    <property type="protein sequence ID" value="OB01G33240.1"/>
    <property type="gene ID" value="OB01G33240"/>
</dbReference>
<organism evidence="2">
    <name type="scientific">Oryza brachyantha</name>
    <name type="common">malo sina</name>
    <dbReference type="NCBI Taxonomy" id="4533"/>
    <lineage>
        <taxon>Eukaryota</taxon>
        <taxon>Viridiplantae</taxon>
        <taxon>Streptophyta</taxon>
        <taxon>Embryophyta</taxon>
        <taxon>Tracheophyta</taxon>
        <taxon>Spermatophyta</taxon>
        <taxon>Magnoliopsida</taxon>
        <taxon>Liliopsida</taxon>
        <taxon>Poales</taxon>
        <taxon>Poaceae</taxon>
        <taxon>BOP clade</taxon>
        <taxon>Oryzoideae</taxon>
        <taxon>Oryzeae</taxon>
        <taxon>Oryzinae</taxon>
        <taxon>Oryza</taxon>
    </lineage>
</organism>
<sequence length="101" mass="11084">AAGWFDGVDVDELVEAAVDGEAEQAVRAGAGGVGQGHAGAVAQHRARRRGHVRRRGQALLRPARRRRQAHRGRQGPLPRLQVPHPTLRRRRQLRGRQVSAS</sequence>
<feature type="compositionally biased region" description="Basic residues" evidence="1">
    <location>
        <begin position="44"/>
        <end position="73"/>
    </location>
</feature>
<proteinExistence type="predicted"/>
<evidence type="ECO:0000256" key="1">
    <source>
        <dbReference type="SAM" id="MobiDB-lite"/>
    </source>
</evidence>
<keyword evidence="3" id="KW-1185">Reference proteome</keyword>
<dbReference type="Gramene" id="OB01G33240.1">
    <property type="protein sequence ID" value="OB01G33240.1"/>
    <property type="gene ID" value="OB01G33240"/>
</dbReference>
<evidence type="ECO:0000313" key="3">
    <source>
        <dbReference type="Proteomes" id="UP000006038"/>
    </source>
</evidence>
<dbReference type="AlphaFoldDB" id="J3L268"/>
<protein>
    <submittedName>
        <fullName evidence="2">Uncharacterized protein</fullName>
    </submittedName>
</protein>
<name>J3L268_ORYBR</name>
<dbReference type="Proteomes" id="UP000006038">
    <property type="component" value="Chromosome 1"/>
</dbReference>
<reference evidence="2" key="2">
    <citation type="submission" date="2013-04" db="UniProtKB">
        <authorList>
            <consortium name="EnsemblPlants"/>
        </authorList>
    </citation>
    <scope>IDENTIFICATION</scope>
</reference>